<dbReference type="SUPFAM" id="SSF54373">
    <property type="entry name" value="FAD-linked reductases, C-terminal domain"/>
    <property type="match status" value="1"/>
</dbReference>
<evidence type="ECO:0000256" key="6">
    <source>
        <dbReference type="ARBA" id="ARBA00022827"/>
    </source>
</evidence>
<dbReference type="InterPro" id="IPR050464">
    <property type="entry name" value="Zeta_carotene_desat/Oxidored"/>
</dbReference>
<keyword evidence="14" id="KW-1185">Reference proteome</keyword>
<dbReference type="Pfam" id="PF01593">
    <property type="entry name" value="Amino_oxidase"/>
    <property type="match status" value="1"/>
</dbReference>
<keyword evidence="5 11" id="KW-0285">Flavoprotein</keyword>
<dbReference type="GO" id="GO:0005743">
    <property type="term" value="C:mitochondrial inner membrane"/>
    <property type="evidence" value="ECO:0007669"/>
    <property type="project" value="UniProtKB-SubCell"/>
</dbReference>
<dbReference type="GO" id="GO:0006782">
    <property type="term" value="P:protoporphyrinogen IX biosynthetic process"/>
    <property type="evidence" value="ECO:0007669"/>
    <property type="project" value="UniProtKB-UniRule"/>
</dbReference>
<sequence length="570" mass="63549">MRLRKHVPLIESTLKRVALRPAASSLCTRCRRYASSQAYPEKVAVLGGGISGLASAYFVSKEFPRSKITIYEANKDSGGWIQSRRVQTPTGDVLFEYGARTLRPGSNALITAQLIQDLGLTDNVIFAKTGSTGAKNRYVYYPDRLQRLPSPGDAPDFWHIAGLWQSGLLAGAPSALLLEPFRPQRPESLKDESIGAFIERRLDKRVGNNLASAVMHGIYAGDIWKLSARTLLSQAWMLEGLAGSIFKGMIKIQQETPLTDKVMLFHPHDLDVFKAMREEVKLDETFQRHLDGCAMFTFEDGMAELVTALKKNLENSGRVDFKFGSWVQDYKLAGENRQHVDVTTGPKDSPSTERYDLAVSTLRDKRLTPFVTVQTVNLYFPNPNLIPQKGFGYLIPQSVAFEENPERALGVIFDSDAIQGQDTAEGTKLTVMLGGHYWDGWEHFPSDDEAYGLAMSLLRRHLKIKEEPTHYNVNLSKDCIPQYTVGYEDRLKSYAEHVTSQYLGRVRVVGSQTHGVGVNDCIRGAWAMARQLRGAGWKKIESGLERAMDARYDGAWVSAPANQGPPKVKS</sequence>
<dbReference type="AlphaFoldDB" id="A0A9P4UD39"/>
<evidence type="ECO:0000256" key="4">
    <source>
        <dbReference type="ARBA" id="ARBA00012867"/>
    </source>
</evidence>
<name>A0A9P4UD39_9PLEO</name>
<evidence type="ECO:0000256" key="10">
    <source>
        <dbReference type="ARBA" id="ARBA00047554"/>
    </source>
</evidence>
<comment type="caution">
    <text evidence="13">The sequence shown here is derived from an EMBL/GenBank/DDBJ whole genome shotgun (WGS) entry which is preliminary data.</text>
</comment>
<dbReference type="InterPro" id="IPR036188">
    <property type="entry name" value="FAD/NAD-bd_sf"/>
</dbReference>
<evidence type="ECO:0000313" key="14">
    <source>
        <dbReference type="Proteomes" id="UP000799764"/>
    </source>
</evidence>
<organism evidence="13 14">
    <name type="scientific">Karstenula rhodostoma CBS 690.94</name>
    <dbReference type="NCBI Taxonomy" id="1392251"/>
    <lineage>
        <taxon>Eukaryota</taxon>
        <taxon>Fungi</taxon>
        <taxon>Dikarya</taxon>
        <taxon>Ascomycota</taxon>
        <taxon>Pezizomycotina</taxon>
        <taxon>Dothideomycetes</taxon>
        <taxon>Pleosporomycetidae</taxon>
        <taxon>Pleosporales</taxon>
        <taxon>Massarineae</taxon>
        <taxon>Didymosphaeriaceae</taxon>
        <taxon>Karstenula</taxon>
    </lineage>
</organism>
<dbReference type="InterPro" id="IPR002937">
    <property type="entry name" value="Amino_oxidase"/>
</dbReference>
<dbReference type="GO" id="GO:0004729">
    <property type="term" value="F:oxygen-dependent protoporphyrinogen oxidase activity"/>
    <property type="evidence" value="ECO:0007669"/>
    <property type="project" value="UniProtKB-UniRule"/>
</dbReference>
<dbReference type="NCBIfam" id="TIGR00562">
    <property type="entry name" value="proto_IX_ox"/>
    <property type="match status" value="1"/>
</dbReference>
<comment type="catalytic activity">
    <reaction evidence="10 11">
        <text>protoporphyrinogen IX + 3 O2 = protoporphyrin IX + 3 H2O2</text>
        <dbReference type="Rhea" id="RHEA:25576"/>
        <dbReference type="ChEBI" id="CHEBI:15379"/>
        <dbReference type="ChEBI" id="CHEBI:16240"/>
        <dbReference type="ChEBI" id="CHEBI:57306"/>
        <dbReference type="ChEBI" id="CHEBI:57307"/>
        <dbReference type="EC" id="1.3.3.4"/>
    </reaction>
</comment>
<dbReference type="EC" id="1.3.3.4" evidence="4 11"/>
<accession>A0A9P4UD39</accession>
<dbReference type="PANTHER" id="PTHR42923">
    <property type="entry name" value="PROTOPORPHYRINOGEN OXIDASE"/>
    <property type="match status" value="1"/>
</dbReference>
<evidence type="ECO:0000256" key="5">
    <source>
        <dbReference type="ARBA" id="ARBA00022630"/>
    </source>
</evidence>
<dbReference type="EMBL" id="MU001499">
    <property type="protein sequence ID" value="KAF2445775.1"/>
    <property type="molecule type" value="Genomic_DNA"/>
</dbReference>
<evidence type="ECO:0000256" key="8">
    <source>
        <dbReference type="ARBA" id="ARBA00023133"/>
    </source>
</evidence>
<dbReference type="Proteomes" id="UP000799764">
    <property type="component" value="Unassembled WGS sequence"/>
</dbReference>
<keyword evidence="6 11" id="KW-0274">FAD</keyword>
<evidence type="ECO:0000256" key="9">
    <source>
        <dbReference type="ARBA" id="ARBA00023244"/>
    </source>
</evidence>
<evidence type="ECO:0000259" key="12">
    <source>
        <dbReference type="Pfam" id="PF01593"/>
    </source>
</evidence>
<comment type="similarity">
    <text evidence="3 11">Belongs to the protoporphyrinogen/coproporphyrinogen oxidase family. Protoporphyrinogen oxidase subfamily.</text>
</comment>
<keyword evidence="8 11" id="KW-0350">Heme biosynthesis</keyword>
<keyword evidence="9 11" id="KW-0627">Porphyrin biosynthesis</keyword>
<evidence type="ECO:0000313" key="13">
    <source>
        <dbReference type="EMBL" id="KAF2445775.1"/>
    </source>
</evidence>
<dbReference type="SUPFAM" id="SSF51905">
    <property type="entry name" value="FAD/NAD(P)-binding domain"/>
    <property type="match status" value="1"/>
</dbReference>
<keyword evidence="7 11" id="KW-0560">Oxidoreductase</keyword>
<dbReference type="PANTHER" id="PTHR42923:SF3">
    <property type="entry name" value="PROTOPORPHYRINOGEN OXIDASE"/>
    <property type="match status" value="1"/>
</dbReference>
<gene>
    <name evidence="13" type="ORF">P171DRAFT_431167</name>
</gene>
<comment type="subcellular location">
    <subcellularLocation>
        <location evidence="11">Mitochondrion inner membrane</location>
    </subcellularLocation>
</comment>
<feature type="domain" description="Amine oxidase" evidence="12">
    <location>
        <begin position="50"/>
        <end position="532"/>
    </location>
</feature>
<evidence type="ECO:0000256" key="7">
    <source>
        <dbReference type="ARBA" id="ARBA00023002"/>
    </source>
</evidence>
<evidence type="ECO:0000256" key="2">
    <source>
        <dbReference type="ARBA" id="ARBA00005073"/>
    </source>
</evidence>
<evidence type="ECO:0000256" key="1">
    <source>
        <dbReference type="ARBA" id="ARBA00002600"/>
    </source>
</evidence>
<comment type="function">
    <text evidence="1 11">Catalyzes the 6-electron oxidation of protoporphyrinogen-IX to form protoporphyrin-IX.</text>
</comment>
<evidence type="ECO:0000256" key="11">
    <source>
        <dbReference type="RuleBase" id="RU367069"/>
    </source>
</evidence>
<proteinExistence type="inferred from homology"/>
<comment type="cofactor">
    <cofactor evidence="11">
        <name>FAD</name>
        <dbReference type="ChEBI" id="CHEBI:57692"/>
    </cofactor>
    <text evidence="11">Binds 1 FAD per subunit.</text>
</comment>
<comment type="pathway">
    <text evidence="2 11">Porphyrin-containing compound metabolism; protoporphyrin-IX biosynthesis; protoporphyrin-IX from protoporphyrinogen-IX: step 1/1.</text>
</comment>
<dbReference type="OrthoDB" id="438553at2759"/>
<dbReference type="InterPro" id="IPR004572">
    <property type="entry name" value="Protoporphyrinogen_oxidase"/>
</dbReference>
<reference evidence="13" key="1">
    <citation type="journal article" date="2020" name="Stud. Mycol.">
        <title>101 Dothideomycetes genomes: a test case for predicting lifestyles and emergence of pathogens.</title>
        <authorList>
            <person name="Haridas S."/>
            <person name="Albert R."/>
            <person name="Binder M."/>
            <person name="Bloem J."/>
            <person name="Labutti K."/>
            <person name="Salamov A."/>
            <person name="Andreopoulos B."/>
            <person name="Baker S."/>
            <person name="Barry K."/>
            <person name="Bills G."/>
            <person name="Bluhm B."/>
            <person name="Cannon C."/>
            <person name="Castanera R."/>
            <person name="Culley D."/>
            <person name="Daum C."/>
            <person name="Ezra D."/>
            <person name="Gonzalez J."/>
            <person name="Henrissat B."/>
            <person name="Kuo A."/>
            <person name="Liang C."/>
            <person name="Lipzen A."/>
            <person name="Lutzoni F."/>
            <person name="Magnuson J."/>
            <person name="Mondo S."/>
            <person name="Nolan M."/>
            <person name="Ohm R."/>
            <person name="Pangilinan J."/>
            <person name="Park H.-J."/>
            <person name="Ramirez L."/>
            <person name="Alfaro M."/>
            <person name="Sun H."/>
            <person name="Tritt A."/>
            <person name="Yoshinaga Y."/>
            <person name="Zwiers L.-H."/>
            <person name="Turgeon B."/>
            <person name="Goodwin S."/>
            <person name="Spatafora J."/>
            <person name="Crous P."/>
            <person name="Grigoriev I."/>
        </authorList>
    </citation>
    <scope>NUCLEOTIDE SEQUENCE</scope>
    <source>
        <strain evidence="13">CBS 690.94</strain>
    </source>
</reference>
<protein>
    <recommendedName>
        <fullName evidence="4 11">Protoporphyrinogen oxidase</fullName>
        <ecNumber evidence="4 11">1.3.3.4</ecNumber>
    </recommendedName>
</protein>
<evidence type="ECO:0000256" key="3">
    <source>
        <dbReference type="ARBA" id="ARBA00010551"/>
    </source>
</evidence>
<dbReference type="Gene3D" id="3.50.50.60">
    <property type="entry name" value="FAD/NAD(P)-binding domain"/>
    <property type="match status" value="1"/>
</dbReference>